<proteinExistence type="predicted"/>
<comment type="caution">
    <text evidence="1">The sequence shown here is derived from an EMBL/GenBank/DDBJ whole genome shotgun (WGS) entry which is preliminary data.</text>
</comment>
<evidence type="ECO:0000313" key="2">
    <source>
        <dbReference type="Proteomes" id="UP000814128"/>
    </source>
</evidence>
<keyword evidence="2" id="KW-1185">Reference proteome</keyword>
<dbReference type="EMBL" id="MU273546">
    <property type="protein sequence ID" value="KAI0032434.1"/>
    <property type="molecule type" value="Genomic_DNA"/>
</dbReference>
<reference evidence="1" key="1">
    <citation type="submission" date="2021-02" db="EMBL/GenBank/DDBJ databases">
        <authorList>
            <consortium name="DOE Joint Genome Institute"/>
            <person name="Ahrendt S."/>
            <person name="Looney B.P."/>
            <person name="Miyauchi S."/>
            <person name="Morin E."/>
            <person name="Drula E."/>
            <person name="Courty P.E."/>
            <person name="Chicoki N."/>
            <person name="Fauchery L."/>
            <person name="Kohler A."/>
            <person name="Kuo A."/>
            <person name="Labutti K."/>
            <person name="Pangilinan J."/>
            <person name="Lipzen A."/>
            <person name="Riley R."/>
            <person name="Andreopoulos W."/>
            <person name="He G."/>
            <person name="Johnson J."/>
            <person name="Barry K.W."/>
            <person name="Grigoriev I.V."/>
            <person name="Nagy L."/>
            <person name="Hibbett D."/>
            <person name="Henrissat B."/>
            <person name="Matheny P.B."/>
            <person name="Labbe J."/>
            <person name="Martin F."/>
        </authorList>
    </citation>
    <scope>NUCLEOTIDE SEQUENCE</scope>
    <source>
        <strain evidence="1">EC-137</strain>
    </source>
</reference>
<sequence>MSDVEKGAVQANPMPRSTLPPRRLGNPAPLGLFAFATTTLILSLYNVNARGISVPNVVVGMALFYGGLAQFLAGMWEFACGNTFGATAFSSYGGFWLSYATIFIPSSGIVDAFNTHPPAMFASAVGIYLMAWMTVTFLFLIASLRRSIAFIALFGFLTITFMLLGAGFFTANDHITIGGGAFGIVTALVAYYIGTADLLENDGIVVLPLGAFKARTA</sequence>
<protein>
    <submittedName>
        <fullName evidence="1">FUN34 transmembrane protein</fullName>
    </submittedName>
</protein>
<keyword evidence="1" id="KW-0812">Transmembrane</keyword>
<organism evidence="1 2">
    <name type="scientific">Vararia minispora EC-137</name>
    <dbReference type="NCBI Taxonomy" id="1314806"/>
    <lineage>
        <taxon>Eukaryota</taxon>
        <taxon>Fungi</taxon>
        <taxon>Dikarya</taxon>
        <taxon>Basidiomycota</taxon>
        <taxon>Agaricomycotina</taxon>
        <taxon>Agaricomycetes</taxon>
        <taxon>Russulales</taxon>
        <taxon>Lachnocladiaceae</taxon>
        <taxon>Vararia</taxon>
    </lineage>
</organism>
<gene>
    <name evidence="1" type="ORF">K488DRAFT_78485</name>
</gene>
<name>A0ACB8QKQ8_9AGAM</name>
<keyword evidence="1" id="KW-0472">Membrane</keyword>
<evidence type="ECO:0000313" key="1">
    <source>
        <dbReference type="EMBL" id="KAI0032434.1"/>
    </source>
</evidence>
<dbReference type="Proteomes" id="UP000814128">
    <property type="component" value="Unassembled WGS sequence"/>
</dbReference>
<reference evidence="1" key="2">
    <citation type="journal article" date="2022" name="New Phytol.">
        <title>Evolutionary transition to the ectomycorrhizal habit in the genomes of a hyperdiverse lineage of mushroom-forming fungi.</title>
        <authorList>
            <person name="Looney B."/>
            <person name="Miyauchi S."/>
            <person name="Morin E."/>
            <person name="Drula E."/>
            <person name="Courty P.E."/>
            <person name="Kohler A."/>
            <person name="Kuo A."/>
            <person name="LaButti K."/>
            <person name="Pangilinan J."/>
            <person name="Lipzen A."/>
            <person name="Riley R."/>
            <person name="Andreopoulos W."/>
            <person name="He G."/>
            <person name="Johnson J."/>
            <person name="Nolan M."/>
            <person name="Tritt A."/>
            <person name="Barry K.W."/>
            <person name="Grigoriev I.V."/>
            <person name="Nagy L.G."/>
            <person name="Hibbett D."/>
            <person name="Henrissat B."/>
            <person name="Matheny P.B."/>
            <person name="Labbe J."/>
            <person name="Martin F.M."/>
        </authorList>
    </citation>
    <scope>NUCLEOTIDE SEQUENCE</scope>
    <source>
        <strain evidence="1">EC-137</strain>
    </source>
</reference>
<accession>A0ACB8QKQ8</accession>